<keyword evidence="7" id="KW-0677">Repeat</keyword>
<dbReference type="PROSITE" id="PS50125">
    <property type="entry name" value="GUANYLATE_CYCLASE_2"/>
    <property type="match status" value="1"/>
</dbReference>
<dbReference type="InterPro" id="IPR055414">
    <property type="entry name" value="LRR_R13L4/SHOC2-like"/>
</dbReference>
<accession>A0AA91Q054</accession>
<comment type="similarity">
    <text evidence="2">Belongs to the adenylyl cyclase class-3 family.</text>
</comment>
<evidence type="ECO:0000256" key="12">
    <source>
        <dbReference type="ARBA" id="ARBA00032637"/>
    </source>
</evidence>
<feature type="domain" description="Guanylate cyclase" evidence="14">
    <location>
        <begin position="1491"/>
        <end position="1628"/>
    </location>
</feature>
<evidence type="ECO:0000313" key="17">
    <source>
        <dbReference type="EMBL" id="OVF08546.1"/>
    </source>
</evidence>
<dbReference type="EMBL" id="LYUB02000008">
    <property type="protein sequence ID" value="OVF08546.1"/>
    <property type="molecule type" value="Genomic_DNA"/>
</dbReference>
<dbReference type="SUPFAM" id="SSF52058">
    <property type="entry name" value="L domain-like"/>
    <property type="match status" value="2"/>
</dbReference>
<comment type="catalytic activity">
    <reaction evidence="1">
        <text>ATP = 3',5'-cyclic AMP + diphosphate</text>
        <dbReference type="Rhea" id="RHEA:15389"/>
        <dbReference type="ChEBI" id="CHEBI:30616"/>
        <dbReference type="ChEBI" id="CHEBI:33019"/>
        <dbReference type="ChEBI" id="CHEBI:58165"/>
        <dbReference type="EC" id="4.6.1.1"/>
    </reaction>
</comment>
<feature type="compositionally biased region" description="Basic and acidic residues" evidence="13">
    <location>
        <begin position="109"/>
        <end position="128"/>
    </location>
</feature>
<dbReference type="Gene3D" id="3.30.70.1230">
    <property type="entry name" value="Nucleotide cyclase"/>
    <property type="match status" value="1"/>
</dbReference>
<dbReference type="KEGG" id="clus:A9F13_08g02596"/>
<evidence type="ECO:0000256" key="6">
    <source>
        <dbReference type="ARBA" id="ARBA00022723"/>
    </source>
</evidence>
<dbReference type="Pfam" id="PF00481">
    <property type="entry name" value="PP2C"/>
    <property type="match status" value="1"/>
</dbReference>
<keyword evidence="9" id="KW-0115">cAMP biosynthesis</keyword>
<dbReference type="SMART" id="SM00369">
    <property type="entry name" value="LRR_TYP"/>
    <property type="match status" value="15"/>
</dbReference>
<dbReference type="Pfam" id="PF13855">
    <property type="entry name" value="LRR_8"/>
    <property type="match status" value="2"/>
</dbReference>
<evidence type="ECO:0000256" key="9">
    <source>
        <dbReference type="ARBA" id="ARBA00022998"/>
    </source>
</evidence>
<keyword evidence="10" id="KW-0456">Lyase</keyword>
<dbReference type="SMART" id="SM00044">
    <property type="entry name" value="CYCc"/>
    <property type="match status" value="1"/>
</dbReference>
<evidence type="ECO:0000256" key="7">
    <source>
        <dbReference type="ARBA" id="ARBA00022737"/>
    </source>
</evidence>
<evidence type="ECO:0000259" key="15">
    <source>
        <dbReference type="PROSITE" id="PS50200"/>
    </source>
</evidence>
<dbReference type="CDD" id="cd17214">
    <property type="entry name" value="RA_CYR1_like"/>
    <property type="match status" value="1"/>
</dbReference>
<dbReference type="SUPFAM" id="SSF81606">
    <property type="entry name" value="PP2C-like"/>
    <property type="match status" value="1"/>
</dbReference>
<evidence type="ECO:0000313" key="18">
    <source>
        <dbReference type="Proteomes" id="UP000195602"/>
    </source>
</evidence>
<gene>
    <name evidence="17" type="ORF">A9F13_08g02596</name>
</gene>
<keyword evidence="8" id="KW-0460">Magnesium</keyword>
<evidence type="ECO:0000256" key="10">
    <source>
        <dbReference type="ARBA" id="ARBA00023239"/>
    </source>
</evidence>
<feature type="compositionally biased region" description="Low complexity" evidence="13">
    <location>
        <begin position="271"/>
        <end position="282"/>
    </location>
</feature>
<feature type="compositionally biased region" description="Basic and acidic residues" evidence="13">
    <location>
        <begin position="406"/>
        <end position="421"/>
    </location>
</feature>
<evidence type="ECO:0000256" key="4">
    <source>
        <dbReference type="ARBA" id="ARBA00021420"/>
    </source>
</evidence>
<dbReference type="Proteomes" id="UP000195602">
    <property type="component" value="Unassembled WGS sequence"/>
</dbReference>
<dbReference type="InterPro" id="IPR001054">
    <property type="entry name" value="A/G_cyclase"/>
</dbReference>
<dbReference type="GO" id="GO:0046872">
    <property type="term" value="F:metal ion binding"/>
    <property type="evidence" value="ECO:0007669"/>
    <property type="project" value="UniProtKB-KW"/>
</dbReference>
<dbReference type="Pfam" id="PF21187">
    <property type="entry name" value="CYAA_C"/>
    <property type="match status" value="1"/>
</dbReference>
<dbReference type="FunFam" id="3.80.10.10:FF:000220">
    <property type="entry name" value="Adenylate cyclase AcyA"/>
    <property type="match status" value="1"/>
</dbReference>
<feature type="region of interest" description="Disordered" evidence="13">
    <location>
        <begin position="262"/>
        <end position="333"/>
    </location>
</feature>
<dbReference type="GO" id="GO:0035556">
    <property type="term" value="P:intracellular signal transduction"/>
    <property type="evidence" value="ECO:0007669"/>
    <property type="project" value="InterPro"/>
</dbReference>
<dbReference type="PANTHER" id="PTHR48051:SF1">
    <property type="entry name" value="RAS SUPPRESSOR PROTEIN 1"/>
    <property type="match status" value="1"/>
</dbReference>
<feature type="compositionally biased region" description="Low complexity" evidence="13">
    <location>
        <begin position="395"/>
        <end position="405"/>
    </location>
</feature>
<dbReference type="Gene3D" id="3.80.10.10">
    <property type="entry name" value="Ribonuclease Inhibitor"/>
    <property type="match status" value="3"/>
</dbReference>
<evidence type="ECO:0000256" key="1">
    <source>
        <dbReference type="ARBA" id="ARBA00001593"/>
    </source>
</evidence>
<feature type="domain" description="Ras-associating" evidence="15">
    <location>
        <begin position="447"/>
        <end position="537"/>
    </location>
</feature>
<dbReference type="SMART" id="SM00365">
    <property type="entry name" value="LRR_SD22"/>
    <property type="match status" value="7"/>
</dbReference>
<proteinExistence type="inferred from homology"/>
<protein>
    <recommendedName>
        <fullName evidence="4">Adenylate cyclase</fullName>
        <ecNumber evidence="3">4.6.1.1</ecNumber>
    </recommendedName>
    <alternativeName>
        <fullName evidence="11">ATP pyrophosphate-lyase</fullName>
    </alternativeName>
    <alternativeName>
        <fullName evidence="12">Adenylyl cyclase</fullName>
    </alternativeName>
</protein>
<keyword evidence="6" id="KW-0479">Metal-binding</keyword>
<dbReference type="InterPro" id="IPR001611">
    <property type="entry name" value="Leu-rich_rpt"/>
</dbReference>
<dbReference type="InterPro" id="IPR029787">
    <property type="entry name" value="Nucleotide_cyclase"/>
</dbReference>
<feature type="region of interest" description="Disordered" evidence="13">
    <location>
        <begin position="929"/>
        <end position="948"/>
    </location>
</feature>
<evidence type="ECO:0000256" key="13">
    <source>
        <dbReference type="SAM" id="MobiDB-lite"/>
    </source>
</evidence>
<dbReference type="InterPro" id="IPR000159">
    <property type="entry name" value="RA_dom"/>
</dbReference>
<evidence type="ECO:0000256" key="5">
    <source>
        <dbReference type="ARBA" id="ARBA00022614"/>
    </source>
</evidence>
<dbReference type="InterPro" id="IPR050216">
    <property type="entry name" value="LRR_domain-containing"/>
</dbReference>
<dbReference type="Pfam" id="PF23010">
    <property type="entry name" value="RA_3"/>
    <property type="match status" value="1"/>
</dbReference>
<dbReference type="InterPro" id="IPR032675">
    <property type="entry name" value="LRR_dom_sf"/>
</dbReference>
<dbReference type="CDD" id="cd00143">
    <property type="entry name" value="PP2Cc"/>
    <property type="match status" value="1"/>
</dbReference>
<dbReference type="InterPro" id="IPR001932">
    <property type="entry name" value="PPM-type_phosphatase-like_dom"/>
</dbReference>
<dbReference type="SUPFAM" id="SSF55073">
    <property type="entry name" value="Nucleotide cyclase"/>
    <property type="match status" value="1"/>
</dbReference>
<feature type="compositionally biased region" description="Polar residues" evidence="13">
    <location>
        <begin position="931"/>
        <end position="948"/>
    </location>
</feature>
<reference evidence="17 18" key="1">
    <citation type="submission" date="2017-04" db="EMBL/GenBank/DDBJ databases">
        <title>Draft genome of the yeast Clavispora lusitaniae type strain CBS 6936.</title>
        <authorList>
            <person name="Durrens P."/>
            <person name="Klopp C."/>
            <person name="Biteau N."/>
            <person name="Fitton-Ouhabi V."/>
            <person name="Dementhon K."/>
            <person name="Accoceberry I."/>
            <person name="Sherman D.J."/>
            <person name="Noel T."/>
        </authorList>
    </citation>
    <scope>NUCLEOTIDE SEQUENCE [LARGE SCALE GENOMIC DNA]</scope>
    <source>
        <strain evidence="17 18">CBS 6936</strain>
    </source>
</reference>
<dbReference type="PANTHER" id="PTHR48051">
    <property type="match status" value="1"/>
</dbReference>
<dbReference type="InterPro" id="IPR048580">
    <property type="entry name" value="CYAA_C"/>
</dbReference>
<dbReference type="Pfam" id="PF23598">
    <property type="entry name" value="LRR_14"/>
    <property type="match status" value="1"/>
</dbReference>
<dbReference type="Gene3D" id="3.60.40.10">
    <property type="entry name" value="PPM-type phosphatase domain"/>
    <property type="match status" value="1"/>
</dbReference>
<dbReference type="SMART" id="SM00364">
    <property type="entry name" value="LRR_BAC"/>
    <property type="match status" value="11"/>
</dbReference>
<dbReference type="EC" id="4.6.1.1" evidence="3"/>
<dbReference type="SMART" id="SM00314">
    <property type="entry name" value="RA"/>
    <property type="match status" value="1"/>
</dbReference>
<dbReference type="PROSITE" id="PS51450">
    <property type="entry name" value="LRR"/>
    <property type="match status" value="5"/>
</dbReference>
<feature type="compositionally biased region" description="Basic and acidic residues" evidence="13">
    <location>
        <begin position="70"/>
        <end position="102"/>
    </location>
</feature>
<dbReference type="PROSITE" id="PS50200">
    <property type="entry name" value="RA"/>
    <property type="match status" value="1"/>
</dbReference>
<evidence type="ECO:0000256" key="8">
    <source>
        <dbReference type="ARBA" id="ARBA00022842"/>
    </source>
</evidence>
<evidence type="ECO:0000256" key="11">
    <source>
        <dbReference type="ARBA" id="ARBA00032597"/>
    </source>
</evidence>
<dbReference type="Pfam" id="PF00211">
    <property type="entry name" value="Guanylate_cyc"/>
    <property type="match status" value="1"/>
</dbReference>
<dbReference type="GO" id="GO:0004016">
    <property type="term" value="F:adenylate cyclase activity"/>
    <property type="evidence" value="ECO:0007669"/>
    <property type="project" value="UniProtKB-EC"/>
</dbReference>
<dbReference type="InterPro" id="IPR036457">
    <property type="entry name" value="PPM-type-like_dom_sf"/>
</dbReference>
<dbReference type="GO" id="GO:0006171">
    <property type="term" value="P:cAMP biosynthetic process"/>
    <property type="evidence" value="ECO:0007669"/>
    <property type="project" value="UniProtKB-KW"/>
</dbReference>
<feature type="compositionally biased region" description="Low complexity" evidence="13">
    <location>
        <begin position="294"/>
        <end position="311"/>
    </location>
</feature>
<dbReference type="CDD" id="cd07302">
    <property type="entry name" value="CHD"/>
    <property type="match status" value="1"/>
</dbReference>
<feature type="domain" description="PPM-type phosphatase" evidence="16">
    <location>
        <begin position="1159"/>
        <end position="1435"/>
    </location>
</feature>
<dbReference type="GO" id="GO:0005737">
    <property type="term" value="C:cytoplasm"/>
    <property type="evidence" value="ECO:0007669"/>
    <property type="project" value="TreeGrafter"/>
</dbReference>
<feature type="compositionally biased region" description="Basic and acidic residues" evidence="13">
    <location>
        <begin position="146"/>
        <end position="160"/>
    </location>
</feature>
<dbReference type="PROSITE" id="PS51746">
    <property type="entry name" value="PPM_2"/>
    <property type="match status" value="1"/>
</dbReference>
<name>A0AA91Q054_CLALS</name>
<feature type="compositionally biased region" description="Basic and acidic residues" evidence="13">
    <location>
        <begin position="34"/>
        <end position="60"/>
    </location>
</feature>
<sequence>MSFLKRDKSRTSLRFPGLAAGQSDSRPTFGLRRAHTERPKESHLWEFHERETEGPEKEDQGADGEDEKEDGARLDRWPGETEMDERKNAGGTERDGENHEPENTEQTDEADKDKTDKADKTDKTDKLESVQSRGSQSEPNHASQSEYHESQSEHDYEQNHRNSQNNQNNQINQNNQNNQNTSESQNHESQNLSVDPYADARSMHSTHSAHSDTHGEPRDRRDPPRVVRDDYRGFHRSGVHAIVPPLAHPIKPSFRKRGSGLLGKWMHQRPGGNASSASSMAGEPDRAKHKFRLPSISSHHVSSSSSRPPSSDESDRRSSVQSGRGSVSGPHLSAGGMFDLDLSAADLSAIVKKPASARPSLAKTASAGSMEEDRHAWKAPDSWDVTEETPRDASDVSSSASASAEASRRSSEVADARRGDSRPSFPVRSLPVLFGSVAGRTGNAGGPNHIIRVFKEDNTFTTILCPVDTSTADLLSIVQRKFFLESISNYRLALYVANNTKVLEPFEKPLRIQMGLLALSGYSESDNLRMIGREDMSFVCKFVVENMFLRNLTHEEESLLSKDYVDVNISNLKLKTIPIIFHQHTYEIEKLNVSNNPAIHIPLDFIQSCTNLSSISFAHNGCSKFPTNFLEATNLVSLDIGSNFLDEIPPRFNCLQHLQHLKLNSNQLYFLPSTFGTLSNLVSLNLSSNYFQVYPECLSDLVNLQDLDLSYNDLSTIPSSISNMTKLTKLNLCTNKLSGKLPDCFKNLSNLKRLDIRYNKITNVDVLGSLPNLEVLYASKNNIAGFSDKMESLRLLHFDRNPITNLEFQITLPRLTVLDLSKAKITALPGEFISKMPHIEKLVLDKNHLVTLPDELSALPRLTHLSLYANNLQHLPDSIGQLVSLQYLDLHSNNIETLPSSIWNLKSLSTLNVSSNMLSSFPSPSLELASKMSSPKTSNDSAGKSNQNQVMASSAQFNSLADSLLSLTLADNRLNDDCYEAISLLVNLKQLNISYNDLLEIPDGALTRLTKLTELYLSGNNFVKLPVEDVEDLADLRLLYVNNNKLTSLPSELSKLKNLMHFDVGSNHLRYNISNWPYDWNWCWNKKLKYLNFSGNKRFEIKQSHLKNPDTGEDFDSLLVLKDLKVLGLIDVTLTTPSVPDQSVDKRVRTTASELDNVGYGVSDTMGIRDCVSFRDVFIQKFRGNENEVLLCSFDGKLSKPQTKGHLISYLAKQIFVHNFTAELNKIKSDDDIHDAMRRAFLSLNKEINSALAAKKGGYFTNNPTWPELSNLDLEDDGLAGCAMSVLYLKDHMLYCGNVGDTEVVLTKNNDEHQILSTKHDPTSRHEFERIRSSGGYVSGDGALDGALKVSRGVGFFNYVPHTNSCPSLTTVKLSGMDDLIIVASKILWDYLTYDLAVDIVRQEKDDLMIAAQKLRDYAICYGATDKISVTVICVGDQRKKRKNMGSMFKNLGRDVEFFANKKRRDRGAPAGDTALRRLDSEIDPPVGELALVFTDIKNSTLLWDAYPVAMRSAIKLHNTIMRRQLRIVGGYEVKTEGDSFMVSFPTPTSALLWCFNVQNQLLNEDWPTEVLETNECCEVTDNAGNIIYRGLSVRMGIHWGSPVCELDMVTRRMDYFGPMVNRTSRIESSADGGQIAVSSDFLRELKQLFKLHDEIQSKKLTLEDAYEGNVGVGQIIEKEIASLDAKGYSFFELGERKLKGLETPEMITLAFSKNLEIRYEIFKEKANRSTEYPTRIIGALPVDAVYRLRTISLRLENICSALSSGLNNDETFSQSSSDVISRKVGSDFLERDIVGLFNHIVTRVENCVATIELRQSLQTFRGEPYFDRRSVWELMDEVKQLLAQMPQQNAIL</sequence>
<feature type="compositionally biased region" description="Polar residues" evidence="13">
    <location>
        <begin position="129"/>
        <end position="142"/>
    </location>
</feature>
<evidence type="ECO:0000256" key="3">
    <source>
        <dbReference type="ARBA" id="ARBA00012201"/>
    </source>
</evidence>
<comment type="caution">
    <text evidence="17">The sequence shown here is derived from an EMBL/GenBank/DDBJ whole genome shotgun (WGS) entry which is preliminary data.</text>
</comment>
<dbReference type="InterPro" id="IPR003591">
    <property type="entry name" value="Leu-rich_rpt_typical-subtyp"/>
</dbReference>
<evidence type="ECO:0000259" key="14">
    <source>
        <dbReference type="PROSITE" id="PS50125"/>
    </source>
</evidence>
<feature type="compositionally biased region" description="Basic and acidic residues" evidence="13">
    <location>
        <begin position="1"/>
        <end position="10"/>
    </location>
</feature>
<organism evidence="17 18">
    <name type="scientific">Clavispora lusitaniae</name>
    <name type="common">Candida lusitaniae</name>
    <dbReference type="NCBI Taxonomy" id="36911"/>
    <lineage>
        <taxon>Eukaryota</taxon>
        <taxon>Fungi</taxon>
        <taxon>Dikarya</taxon>
        <taxon>Ascomycota</taxon>
        <taxon>Saccharomycotina</taxon>
        <taxon>Pichiomycetes</taxon>
        <taxon>Metschnikowiaceae</taxon>
        <taxon>Clavispora</taxon>
    </lineage>
</organism>
<dbReference type="SMART" id="SM00332">
    <property type="entry name" value="PP2Cc"/>
    <property type="match status" value="1"/>
</dbReference>
<evidence type="ECO:0000256" key="2">
    <source>
        <dbReference type="ARBA" id="ARBA00005381"/>
    </source>
</evidence>
<feature type="region of interest" description="Disordered" evidence="13">
    <location>
        <begin position="355"/>
        <end position="422"/>
    </location>
</feature>
<feature type="compositionally biased region" description="Basic and acidic residues" evidence="13">
    <location>
        <begin position="209"/>
        <end position="230"/>
    </location>
</feature>
<keyword evidence="5" id="KW-0433">Leucine-rich repeat</keyword>
<dbReference type="InterPro" id="IPR055071">
    <property type="entry name" value="RA_PHLPP-like"/>
</dbReference>
<feature type="compositionally biased region" description="Low complexity" evidence="13">
    <location>
        <begin position="161"/>
        <end position="191"/>
    </location>
</feature>
<evidence type="ECO:0000259" key="16">
    <source>
        <dbReference type="PROSITE" id="PS51746"/>
    </source>
</evidence>
<feature type="region of interest" description="Disordered" evidence="13">
    <location>
        <begin position="1"/>
        <end position="230"/>
    </location>
</feature>
<feature type="compositionally biased region" description="Low complexity" evidence="13">
    <location>
        <begin position="319"/>
        <end position="329"/>
    </location>
</feature>